<dbReference type="PROSITE" id="PS51257">
    <property type="entry name" value="PROKAR_LIPOPROTEIN"/>
    <property type="match status" value="1"/>
</dbReference>
<organism evidence="3 4">
    <name type="scientific">Maribacter aquimaris</name>
    <dbReference type="NCBI Taxonomy" id="2737171"/>
    <lineage>
        <taxon>Bacteria</taxon>
        <taxon>Pseudomonadati</taxon>
        <taxon>Bacteroidota</taxon>
        <taxon>Flavobacteriia</taxon>
        <taxon>Flavobacteriales</taxon>
        <taxon>Flavobacteriaceae</taxon>
        <taxon>Maribacter</taxon>
    </lineage>
</organism>
<feature type="signal peptide" evidence="2">
    <location>
        <begin position="1"/>
        <end position="18"/>
    </location>
</feature>
<evidence type="ECO:0000313" key="3">
    <source>
        <dbReference type="EMBL" id="MBD0778300.1"/>
    </source>
</evidence>
<reference evidence="3" key="1">
    <citation type="submission" date="2020-05" db="EMBL/GenBank/DDBJ databases">
        <title>The draft genome sequence of Maribacter sp. ANRC-HE7.</title>
        <authorList>
            <person name="Mu L."/>
        </authorList>
    </citation>
    <scope>NUCLEOTIDE SEQUENCE</scope>
    <source>
        <strain evidence="3">ANRC-HE7</strain>
    </source>
</reference>
<keyword evidence="4" id="KW-1185">Reference proteome</keyword>
<name>A0ABR7V1X0_9FLAO</name>
<dbReference type="EMBL" id="JABTCF010000006">
    <property type="protein sequence ID" value="MBD0778300.1"/>
    <property type="molecule type" value="Genomic_DNA"/>
</dbReference>
<keyword evidence="2" id="KW-0732">Signal</keyword>
<proteinExistence type="predicted"/>
<gene>
    <name evidence="3" type="ORF">HPE56_10885</name>
</gene>
<evidence type="ECO:0000313" key="4">
    <source>
        <dbReference type="Proteomes" id="UP001166021"/>
    </source>
</evidence>
<dbReference type="Gene3D" id="1.20.5.320">
    <property type="entry name" value="6-Phosphogluconate Dehydrogenase, domain 3"/>
    <property type="match status" value="1"/>
</dbReference>
<sequence>MKIILRIILCFFAGSALMLTGCSKDGEVGPIGPQGPQGEQGIQGIEGEQGIKGDTGNANVTHYDFIVANTDWSENLHFGANNEYRYYTVPADSVGGVGLYTFYEEGNAILAYATPIYASESGMGTATNMAKLLPYTGMVSTSLDKFGLLIDLQVNGNRLLLAKTINGYEPDRIPDEEVPTTIKFRIVLIESSNGITGTTGKANLLDNLKESGVEISNYNEVMNYFSLSH</sequence>
<feature type="chain" id="PRO_5046186742" evidence="2">
    <location>
        <begin position="19"/>
        <end position="229"/>
    </location>
</feature>
<protein>
    <submittedName>
        <fullName evidence="3">Collagen-like protein</fullName>
    </submittedName>
</protein>
<feature type="compositionally biased region" description="Low complexity" evidence="1">
    <location>
        <begin position="28"/>
        <end position="48"/>
    </location>
</feature>
<dbReference type="Proteomes" id="UP001166021">
    <property type="component" value="Unassembled WGS sequence"/>
</dbReference>
<dbReference type="RefSeq" id="WP_188243788.1">
    <property type="nucleotide sequence ID" value="NZ_JABTCF010000006.1"/>
</dbReference>
<evidence type="ECO:0000256" key="2">
    <source>
        <dbReference type="SAM" id="SignalP"/>
    </source>
</evidence>
<accession>A0ABR7V1X0</accession>
<feature type="region of interest" description="Disordered" evidence="1">
    <location>
        <begin position="28"/>
        <end position="49"/>
    </location>
</feature>
<evidence type="ECO:0000256" key="1">
    <source>
        <dbReference type="SAM" id="MobiDB-lite"/>
    </source>
</evidence>
<comment type="caution">
    <text evidence="3">The sequence shown here is derived from an EMBL/GenBank/DDBJ whole genome shotgun (WGS) entry which is preliminary data.</text>
</comment>